<dbReference type="InterPro" id="IPR044861">
    <property type="entry name" value="IPNS-like_FE2OG_OXY"/>
</dbReference>
<reference evidence="8" key="1">
    <citation type="journal article" date="2023" name="Nat. Commun.">
        <title>Diploid and tetraploid genomes of Acorus and the evolution of monocots.</title>
        <authorList>
            <person name="Ma L."/>
            <person name="Liu K.W."/>
            <person name="Li Z."/>
            <person name="Hsiao Y.Y."/>
            <person name="Qi Y."/>
            <person name="Fu T."/>
            <person name="Tang G.D."/>
            <person name="Zhang D."/>
            <person name="Sun W.H."/>
            <person name="Liu D.K."/>
            <person name="Li Y."/>
            <person name="Chen G.Z."/>
            <person name="Liu X.D."/>
            <person name="Liao X.Y."/>
            <person name="Jiang Y.T."/>
            <person name="Yu X."/>
            <person name="Hao Y."/>
            <person name="Huang J."/>
            <person name="Zhao X.W."/>
            <person name="Ke S."/>
            <person name="Chen Y.Y."/>
            <person name="Wu W.L."/>
            <person name="Hsu J.L."/>
            <person name="Lin Y.F."/>
            <person name="Huang M.D."/>
            <person name="Li C.Y."/>
            <person name="Huang L."/>
            <person name="Wang Z.W."/>
            <person name="Zhao X."/>
            <person name="Zhong W.Y."/>
            <person name="Peng D.H."/>
            <person name="Ahmad S."/>
            <person name="Lan S."/>
            <person name="Zhang J.S."/>
            <person name="Tsai W.C."/>
            <person name="Van de Peer Y."/>
            <person name="Liu Z.J."/>
        </authorList>
    </citation>
    <scope>NUCLEOTIDE SEQUENCE</scope>
    <source>
        <strain evidence="8">CP</strain>
    </source>
</reference>
<dbReference type="AlphaFoldDB" id="A0AAV9EGE3"/>
<keyword evidence="2 5" id="KW-0479">Metal-binding</keyword>
<feature type="domain" description="Fe2OG dioxygenase" evidence="7">
    <location>
        <begin position="158"/>
        <end position="257"/>
    </location>
</feature>
<protein>
    <submittedName>
        <fullName evidence="8">Gibberellin 2-beta-dioxygenase 7</fullName>
    </submittedName>
</protein>
<dbReference type="InterPro" id="IPR026992">
    <property type="entry name" value="DIOX_N"/>
</dbReference>
<dbReference type="SUPFAM" id="SSF51197">
    <property type="entry name" value="Clavaminate synthase-like"/>
    <property type="match status" value="1"/>
</dbReference>
<dbReference type="GO" id="GO:0016491">
    <property type="term" value="F:oxidoreductase activity"/>
    <property type="evidence" value="ECO:0007669"/>
    <property type="project" value="UniProtKB-KW"/>
</dbReference>
<evidence type="ECO:0000256" key="6">
    <source>
        <dbReference type="SAM" id="MobiDB-lite"/>
    </source>
</evidence>
<accession>A0AAV9EGE3</accession>
<comment type="similarity">
    <text evidence="5">Belongs to the iron/ascorbate-dependent oxidoreductase family.</text>
</comment>
<dbReference type="PROSITE" id="PS51471">
    <property type="entry name" value="FE2OG_OXY"/>
    <property type="match status" value="1"/>
</dbReference>
<dbReference type="GO" id="GO:0046872">
    <property type="term" value="F:metal ion binding"/>
    <property type="evidence" value="ECO:0007669"/>
    <property type="project" value="UniProtKB-KW"/>
</dbReference>
<evidence type="ECO:0000313" key="8">
    <source>
        <dbReference type="EMBL" id="KAK1311910.1"/>
    </source>
</evidence>
<keyword evidence="9" id="KW-1185">Reference proteome</keyword>
<evidence type="ECO:0000256" key="3">
    <source>
        <dbReference type="ARBA" id="ARBA00023002"/>
    </source>
</evidence>
<gene>
    <name evidence="8" type="primary">GA2OX7</name>
    <name evidence="8" type="ORF">QJS10_CPA07g01128</name>
</gene>
<sequence>MPTTSTDSSYPPLFLHPPQTTTRYSPPTQPLPTTPSSIPLIDLENLSSPSIIAACADHGLFRLTNHGLPLPLSRALHDRARSLFSLPFPSKLPDPSYFWGTPVASPVENLNWLEGLHIRRDDPDPFGPIAAEYGAHVARISRRVFGAVSAAAEGFGFGSDSLRAYRYPVCANPEGFFGMDAHTDSSVVSIVDEDGVGGLQVKRGDEWVDVEPVEGTLVINVGDMLQAMSNDVYKSAVHRVVVNKRTERQTICYFVFPEDDAVIDSPNYRPFTYREFRAKVQEDIKSIGRKVGLLHFRL</sequence>
<evidence type="ECO:0000256" key="1">
    <source>
        <dbReference type="ARBA" id="ARBA00001961"/>
    </source>
</evidence>
<feature type="region of interest" description="Disordered" evidence="6">
    <location>
        <begin position="1"/>
        <end position="35"/>
    </location>
</feature>
<dbReference type="InterPro" id="IPR005123">
    <property type="entry name" value="Oxoglu/Fe-dep_dioxygenase_dom"/>
</dbReference>
<proteinExistence type="inferred from homology"/>
<dbReference type="EMBL" id="JAUJYO010000007">
    <property type="protein sequence ID" value="KAK1311910.1"/>
    <property type="molecule type" value="Genomic_DNA"/>
</dbReference>
<reference evidence="8" key="2">
    <citation type="submission" date="2023-06" db="EMBL/GenBank/DDBJ databases">
        <authorList>
            <person name="Ma L."/>
            <person name="Liu K.-W."/>
            <person name="Li Z."/>
            <person name="Hsiao Y.-Y."/>
            <person name="Qi Y."/>
            <person name="Fu T."/>
            <person name="Tang G."/>
            <person name="Zhang D."/>
            <person name="Sun W.-H."/>
            <person name="Liu D.-K."/>
            <person name="Li Y."/>
            <person name="Chen G.-Z."/>
            <person name="Liu X.-D."/>
            <person name="Liao X.-Y."/>
            <person name="Jiang Y.-T."/>
            <person name="Yu X."/>
            <person name="Hao Y."/>
            <person name="Huang J."/>
            <person name="Zhao X.-W."/>
            <person name="Ke S."/>
            <person name="Chen Y.-Y."/>
            <person name="Wu W.-L."/>
            <person name="Hsu J.-L."/>
            <person name="Lin Y.-F."/>
            <person name="Huang M.-D."/>
            <person name="Li C.-Y."/>
            <person name="Huang L."/>
            <person name="Wang Z.-W."/>
            <person name="Zhao X."/>
            <person name="Zhong W.-Y."/>
            <person name="Peng D.-H."/>
            <person name="Ahmad S."/>
            <person name="Lan S."/>
            <person name="Zhang J.-S."/>
            <person name="Tsai W.-C."/>
            <person name="Van De Peer Y."/>
            <person name="Liu Z.-J."/>
        </authorList>
    </citation>
    <scope>NUCLEOTIDE SEQUENCE</scope>
    <source>
        <strain evidence="8">CP</strain>
        <tissue evidence="8">Leaves</tissue>
    </source>
</reference>
<dbReference type="InterPro" id="IPR050231">
    <property type="entry name" value="Iron_ascorbate_oxido_reductase"/>
</dbReference>
<dbReference type="Pfam" id="PF14226">
    <property type="entry name" value="DIOX_N"/>
    <property type="match status" value="1"/>
</dbReference>
<dbReference type="PANTHER" id="PTHR47990">
    <property type="entry name" value="2-OXOGLUTARATE (2OG) AND FE(II)-DEPENDENT OXYGENASE SUPERFAMILY PROTEIN-RELATED"/>
    <property type="match status" value="1"/>
</dbReference>
<organism evidence="8 9">
    <name type="scientific">Acorus calamus</name>
    <name type="common">Sweet flag</name>
    <dbReference type="NCBI Taxonomy" id="4465"/>
    <lineage>
        <taxon>Eukaryota</taxon>
        <taxon>Viridiplantae</taxon>
        <taxon>Streptophyta</taxon>
        <taxon>Embryophyta</taxon>
        <taxon>Tracheophyta</taxon>
        <taxon>Spermatophyta</taxon>
        <taxon>Magnoliopsida</taxon>
        <taxon>Liliopsida</taxon>
        <taxon>Acoraceae</taxon>
        <taxon>Acorus</taxon>
    </lineage>
</organism>
<keyword evidence="4 5" id="KW-0408">Iron</keyword>
<comment type="cofactor">
    <cofactor evidence="1">
        <name>L-ascorbate</name>
        <dbReference type="ChEBI" id="CHEBI:38290"/>
    </cofactor>
</comment>
<dbReference type="Proteomes" id="UP001180020">
    <property type="component" value="Unassembled WGS sequence"/>
</dbReference>
<evidence type="ECO:0000256" key="2">
    <source>
        <dbReference type="ARBA" id="ARBA00022723"/>
    </source>
</evidence>
<evidence type="ECO:0000256" key="5">
    <source>
        <dbReference type="RuleBase" id="RU003682"/>
    </source>
</evidence>
<evidence type="ECO:0000313" key="9">
    <source>
        <dbReference type="Proteomes" id="UP001180020"/>
    </source>
</evidence>
<dbReference type="Pfam" id="PF03171">
    <property type="entry name" value="2OG-FeII_Oxy"/>
    <property type="match status" value="1"/>
</dbReference>
<evidence type="ECO:0000259" key="7">
    <source>
        <dbReference type="PROSITE" id="PS51471"/>
    </source>
</evidence>
<dbReference type="InterPro" id="IPR027443">
    <property type="entry name" value="IPNS-like_sf"/>
</dbReference>
<evidence type="ECO:0000256" key="4">
    <source>
        <dbReference type="ARBA" id="ARBA00023004"/>
    </source>
</evidence>
<keyword evidence="3 5" id="KW-0560">Oxidoreductase</keyword>
<name>A0AAV9EGE3_ACOCL</name>
<comment type="caution">
    <text evidence="8">The sequence shown here is derived from an EMBL/GenBank/DDBJ whole genome shotgun (WGS) entry which is preliminary data.</text>
</comment>
<dbReference type="Gene3D" id="2.60.120.330">
    <property type="entry name" value="B-lactam Antibiotic, Isopenicillin N Synthase, Chain"/>
    <property type="match status" value="1"/>
</dbReference>